<feature type="non-terminal residue" evidence="2">
    <location>
        <position position="1"/>
    </location>
</feature>
<keyword evidence="3" id="KW-1185">Reference proteome</keyword>
<protein>
    <recommendedName>
        <fullName evidence="1">Novel STAND NTPase 1 domain-containing protein</fullName>
    </recommendedName>
</protein>
<dbReference type="InterPro" id="IPR027417">
    <property type="entry name" value="P-loop_NTPase"/>
</dbReference>
<dbReference type="InterPro" id="IPR049052">
    <property type="entry name" value="nSTAND1"/>
</dbReference>
<dbReference type="Gene3D" id="3.40.50.300">
    <property type="entry name" value="P-loop containing nucleotide triphosphate hydrolases"/>
    <property type="match status" value="1"/>
</dbReference>
<dbReference type="Pfam" id="PF20703">
    <property type="entry name" value="nSTAND1"/>
    <property type="match status" value="1"/>
</dbReference>
<evidence type="ECO:0000259" key="1">
    <source>
        <dbReference type="Pfam" id="PF20703"/>
    </source>
</evidence>
<proteinExistence type="predicted"/>
<organism evidence="2 3">
    <name type="scientific">Mycena albidolilacea</name>
    <dbReference type="NCBI Taxonomy" id="1033008"/>
    <lineage>
        <taxon>Eukaryota</taxon>
        <taxon>Fungi</taxon>
        <taxon>Dikarya</taxon>
        <taxon>Basidiomycota</taxon>
        <taxon>Agaricomycotina</taxon>
        <taxon>Agaricomycetes</taxon>
        <taxon>Agaricomycetidae</taxon>
        <taxon>Agaricales</taxon>
        <taxon>Marasmiineae</taxon>
        <taxon>Mycenaceae</taxon>
        <taxon>Mycena</taxon>
    </lineage>
</organism>
<dbReference type="Proteomes" id="UP001218218">
    <property type="component" value="Unassembled WGS sequence"/>
</dbReference>
<feature type="domain" description="Novel STAND NTPase 1" evidence="1">
    <location>
        <begin position="5"/>
        <end position="143"/>
    </location>
</feature>
<dbReference type="PANTHER" id="PTHR47691">
    <property type="entry name" value="REGULATOR-RELATED"/>
    <property type="match status" value="1"/>
</dbReference>
<dbReference type="SUPFAM" id="SSF52540">
    <property type="entry name" value="P-loop containing nucleoside triphosphate hydrolases"/>
    <property type="match status" value="1"/>
</dbReference>
<gene>
    <name evidence="2" type="ORF">DFH08DRAFT_719915</name>
</gene>
<comment type="caution">
    <text evidence="2">The sequence shown here is derived from an EMBL/GenBank/DDBJ whole genome shotgun (WGS) entry which is preliminary data.</text>
</comment>
<accession>A0AAD6Z5B7</accession>
<reference evidence="2" key="1">
    <citation type="submission" date="2023-03" db="EMBL/GenBank/DDBJ databases">
        <title>Massive genome expansion in bonnet fungi (Mycena s.s.) driven by repeated elements and novel gene families across ecological guilds.</title>
        <authorList>
            <consortium name="Lawrence Berkeley National Laboratory"/>
            <person name="Harder C.B."/>
            <person name="Miyauchi S."/>
            <person name="Viragh M."/>
            <person name="Kuo A."/>
            <person name="Thoen E."/>
            <person name="Andreopoulos B."/>
            <person name="Lu D."/>
            <person name="Skrede I."/>
            <person name="Drula E."/>
            <person name="Henrissat B."/>
            <person name="Morin E."/>
            <person name="Kohler A."/>
            <person name="Barry K."/>
            <person name="LaButti K."/>
            <person name="Morin E."/>
            <person name="Salamov A."/>
            <person name="Lipzen A."/>
            <person name="Mereny Z."/>
            <person name="Hegedus B."/>
            <person name="Baldrian P."/>
            <person name="Stursova M."/>
            <person name="Weitz H."/>
            <person name="Taylor A."/>
            <person name="Grigoriev I.V."/>
            <person name="Nagy L.G."/>
            <person name="Martin F."/>
            <person name="Kauserud H."/>
        </authorList>
    </citation>
    <scope>NUCLEOTIDE SEQUENCE</scope>
    <source>
        <strain evidence="2">CBHHK002</strain>
    </source>
</reference>
<dbReference type="EMBL" id="JARIHO010000086">
    <property type="protein sequence ID" value="KAJ7307890.1"/>
    <property type="molecule type" value="Genomic_DNA"/>
</dbReference>
<dbReference type="PRINTS" id="PR00364">
    <property type="entry name" value="DISEASERSIST"/>
</dbReference>
<dbReference type="PANTHER" id="PTHR47691:SF3">
    <property type="entry name" value="HTH-TYPE TRANSCRIPTIONAL REGULATOR RV0890C-RELATED"/>
    <property type="match status" value="1"/>
</dbReference>
<evidence type="ECO:0000313" key="3">
    <source>
        <dbReference type="Proteomes" id="UP001218218"/>
    </source>
</evidence>
<name>A0AAD6Z5B7_9AGAR</name>
<dbReference type="AlphaFoldDB" id="A0AAD6Z5B7"/>
<evidence type="ECO:0000313" key="2">
    <source>
        <dbReference type="EMBL" id="KAJ7307890.1"/>
    </source>
</evidence>
<sequence>PASPKIFHGRESELKALVGTLLVDPARVAVLGPGGMGKTTLAMAALHHPKVADKYPTRYFISCESAHTRDSLVAIIVSNFGLDTSSTSERAVLALLSAGQSSLMILDNFETPWEAMDGRAKVEEFLALLADIPHVALLLTMRGAERPSRVQWSHPFLRPLMPFDQDAARQTFIEIADEIHDVSEVDQLLEITDNIPLAVQLVAGVAASVGCQDTMERWNVERTALLSAGYNKRSNLDTSITLSLSSPRMLSSPHAAELLSLMSLLSDGISDLDLAQSNIPIQDIPDCKTTLVRTSLAYVDHAGQFRVLAPIREYIQATRPPSLQLVQPLRKYLIDLLKLYTSWWYDSTFAVDLVPRLVINLGNLHNVLLRGLHSDQNDLRESILGIIMLNRLSLTMNRGLTPLMLRLPDILSVMDDHELHVRFITAAFESRNFYRLPNPEMAIDKAIEHFRLIQDGDGEGEYMSFADSHLFELHICLRSILFCDSILLRGCQ</sequence>